<evidence type="ECO:0000313" key="3">
    <source>
        <dbReference type="EMBL" id="PIL36393.1"/>
    </source>
</evidence>
<feature type="compositionally biased region" description="Basic and acidic residues" evidence="2">
    <location>
        <begin position="474"/>
        <end position="500"/>
    </location>
</feature>
<feature type="compositionally biased region" description="Polar residues" evidence="2">
    <location>
        <begin position="600"/>
        <end position="610"/>
    </location>
</feature>
<feature type="region of interest" description="Disordered" evidence="2">
    <location>
        <begin position="324"/>
        <end position="411"/>
    </location>
</feature>
<feature type="region of interest" description="Disordered" evidence="2">
    <location>
        <begin position="456"/>
        <end position="504"/>
    </location>
</feature>
<feature type="compositionally biased region" description="Polar residues" evidence="2">
    <location>
        <begin position="400"/>
        <end position="409"/>
    </location>
</feature>
<evidence type="ECO:0000256" key="1">
    <source>
        <dbReference type="SAM" id="Coils"/>
    </source>
</evidence>
<comment type="caution">
    <text evidence="3">The sequence shown here is derived from an EMBL/GenBank/DDBJ whole genome shotgun (WGS) entry which is preliminary data.</text>
</comment>
<name>A0A2G8SRQ1_9APHY</name>
<feature type="compositionally biased region" description="Pro residues" evidence="2">
    <location>
        <begin position="684"/>
        <end position="702"/>
    </location>
</feature>
<reference evidence="3 4" key="1">
    <citation type="journal article" date="2015" name="Sci. Rep.">
        <title>Chromosome-level genome map provides insights into diverse defense mechanisms in the medicinal fungus Ganoderma sinense.</title>
        <authorList>
            <person name="Zhu Y."/>
            <person name="Xu J."/>
            <person name="Sun C."/>
            <person name="Zhou S."/>
            <person name="Xu H."/>
            <person name="Nelson D.R."/>
            <person name="Qian J."/>
            <person name="Song J."/>
            <person name="Luo H."/>
            <person name="Xiang L."/>
            <person name="Li Y."/>
            <person name="Xu Z."/>
            <person name="Ji A."/>
            <person name="Wang L."/>
            <person name="Lu S."/>
            <person name="Hayward A."/>
            <person name="Sun W."/>
            <person name="Li X."/>
            <person name="Schwartz D.C."/>
            <person name="Wang Y."/>
            <person name="Chen S."/>
        </authorList>
    </citation>
    <scope>NUCLEOTIDE SEQUENCE [LARGE SCALE GENOMIC DNA]</scope>
    <source>
        <strain evidence="3 4">ZZ0214-1</strain>
    </source>
</reference>
<organism evidence="3 4">
    <name type="scientific">Ganoderma sinense ZZ0214-1</name>
    <dbReference type="NCBI Taxonomy" id="1077348"/>
    <lineage>
        <taxon>Eukaryota</taxon>
        <taxon>Fungi</taxon>
        <taxon>Dikarya</taxon>
        <taxon>Basidiomycota</taxon>
        <taxon>Agaricomycotina</taxon>
        <taxon>Agaricomycetes</taxon>
        <taxon>Polyporales</taxon>
        <taxon>Polyporaceae</taxon>
        <taxon>Ganoderma</taxon>
    </lineage>
</organism>
<feature type="compositionally biased region" description="Pro residues" evidence="2">
    <location>
        <begin position="621"/>
        <end position="635"/>
    </location>
</feature>
<feature type="compositionally biased region" description="Pro residues" evidence="2">
    <location>
        <begin position="85"/>
        <end position="96"/>
    </location>
</feature>
<feature type="compositionally biased region" description="Basic and acidic residues" evidence="2">
    <location>
        <begin position="329"/>
        <end position="339"/>
    </location>
</feature>
<feature type="compositionally biased region" description="Pro residues" evidence="2">
    <location>
        <begin position="44"/>
        <end position="55"/>
    </location>
</feature>
<feature type="compositionally biased region" description="Pro residues" evidence="2">
    <location>
        <begin position="362"/>
        <end position="375"/>
    </location>
</feature>
<gene>
    <name evidence="3" type="ORF">GSI_00081</name>
</gene>
<keyword evidence="1" id="KW-0175">Coiled coil</keyword>
<feature type="compositionally biased region" description="Polar residues" evidence="2">
    <location>
        <begin position="18"/>
        <end position="41"/>
    </location>
</feature>
<feature type="region of interest" description="Disordered" evidence="2">
    <location>
        <begin position="1"/>
        <end position="105"/>
    </location>
</feature>
<keyword evidence="4" id="KW-1185">Reference proteome</keyword>
<proteinExistence type="predicted"/>
<evidence type="ECO:0000256" key="2">
    <source>
        <dbReference type="SAM" id="MobiDB-lite"/>
    </source>
</evidence>
<feature type="compositionally biased region" description="Low complexity" evidence="2">
    <location>
        <begin position="741"/>
        <end position="760"/>
    </location>
</feature>
<sequence length="901" mass="96453">MSSLNAAQSQSQQVAPMQISQSTRPSTSSGRQNVSAGPSSMPQAPEPPRPHPQPHGPERNHPGTIALQPAPASAQFPQTPQASAHPPPTDALPTPPSTSAGPPNVQSVMMQLANQQARSILEPMRDSIASALSAVHVTFAEELSKAHHLIVKSEARARDSQSLVGMLRDELARVCAERDRAVERCEQMKKEREAALEEMRKMNENLPKLVVEHFQLKGDHDNLRQELVALKETNAQLREKASLSLEVASRYRTQTLPPELLQYTTGIPGVKLEFPTGTSGAANPAPIAQVKEERITVKESSSPTDLESDADVAFALARDFKVRKNRLRSQTDPEQERHHSISRQHPPPPSEAAASPSFMRINPPPCDVPPTPPADRSPQSRKIPLVPVNARPQTPPARGAQSSDTTTGTHGPKLEEVEALQSALLSIPQLGHMDVTGELDIIDLTLDCEMFESPAKLPLDLPSLPPCAQESDPSEERKRTVEPEWNERQETPNKRQRTEDQVDGGATQDVMMEDSNSPEFNEAFLRSLIEVAEIDASTAEEASGLEVGQTTASPAPVLSAGSAHHGDGQDIAPSPALGVEPKSNGHNDRGDQRREPGPAANSTPQPATNSVPVPPSGLLTPPSPTYTTIPPPIPRPAQRSESKPQQAPVTVSPAPAPAPVSPATVTPAPCPASAPLETTQHPSPSAPACPPPPPSTPSPSSPRLPATSPKSPCVSPPLTPPARSISITTKPLPSRLSVATSSSSQGPPVSPSASPSVSFPQVPPVTPVMNALAGINLSLPSPTNAVQLPTEVPVASPSKPEPPKKLGIIHIDIVYRRVGCGYYQCRFCERRHKEVPTYPATKFAANAPGYILTEHVEKEHPTTVEKMLEMTPEDIRENKQKLEFMDSESAPAPQKKRKSSG</sequence>
<accession>A0A2G8SRQ1</accession>
<dbReference type="AlphaFoldDB" id="A0A2G8SRQ1"/>
<feature type="region of interest" description="Disordered" evidence="2">
    <location>
        <begin position="540"/>
        <end position="760"/>
    </location>
</feature>
<dbReference type="Proteomes" id="UP000230002">
    <property type="component" value="Unassembled WGS sequence"/>
</dbReference>
<protein>
    <submittedName>
        <fullName evidence="3">Transporter</fullName>
    </submittedName>
</protein>
<dbReference type="EMBL" id="AYKW01000001">
    <property type="protein sequence ID" value="PIL36393.1"/>
    <property type="molecule type" value="Genomic_DNA"/>
</dbReference>
<feature type="region of interest" description="Disordered" evidence="2">
    <location>
        <begin position="880"/>
        <end position="901"/>
    </location>
</feature>
<feature type="compositionally biased region" description="Low complexity" evidence="2">
    <location>
        <begin position="1"/>
        <end position="15"/>
    </location>
</feature>
<dbReference type="OrthoDB" id="2757368at2759"/>
<feature type="compositionally biased region" description="Low complexity" evidence="2">
    <location>
        <begin position="661"/>
        <end position="675"/>
    </location>
</feature>
<evidence type="ECO:0000313" key="4">
    <source>
        <dbReference type="Proteomes" id="UP000230002"/>
    </source>
</evidence>
<feature type="compositionally biased region" description="Basic and acidic residues" evidence="2">
    <location>
        <begin position="583"/>
        <end position="596"/>
    </location>
</feature>
<feature type="coiled-coil region" evidence="1">
    <location>
        <begin position="171"/>
        <end position="240"/>
    </location>
</feature>